<proteinExistence type="predicted"/>
<sequence length="163" mass="17611">MRDYPVAFVVVEVKRPARTSYLPILRIGRCVHCQTSSRTLPGIWKRRQIAKPVITGNRERPGSENGATLSTLRTAQRDHPSPAVQNQRQGAATNCSPQPHASSKSKNGAGSYSPAVFRDSVCLGSSGEATVPSLKAHNTETSAVPGKQYHQDGGQISRSQIYS</sequence>
<comment type="caution">
    <text evidence="2">The sequence shown here is derived from an EMBL/GenBank/DDBJ whole genome shotgun (WGS) entry which is preliminary data.</text>
</comment>
<feature type="region of interest" description="Disordered" evidence="1">
    <location>
        <begin position="51"/>
        <end position="111"/>
    </location>
</feature>
<reference evidence="2" key="1">
    <citation type="journal article" date="2022" name="bioRxiv">
        <title>Sequencing and chromosome-scale assembly of the giantPleurodeles waltlgenome.</title>
        <authorList>
            <person name="Brown T."/>
            <person name="Elewa A."/>
            <person name="Iarovenko S."/>
            <person name="Subramanian E."/>
            <person name="Araus A.J."/>
            <person name="Petzold A."/>
            <person name="Susuki M."/>
            <person name="Suzuki K.-i.T."/>
            <person name="Hayashi T."/>
            <person name="Toyoda A."/>
            <person name="Oliveira C."/>
            <person name="Osipova E."/>
            <person name="Leigh N.D."/>
            <person name="Simon A."/>
            <person name="Yun M.H."/>
        </authorList>
    </citation>
    <scope>NUCLEOTIDE SEQUENCE</scope>
    <source>
        <strain evidence="2">20211129_DDA</strain>
        <tissue evidence="2">Liver</tissue>
    </source>
</reference>
<dbReference type="AlphaFoldDB" id="A0AAV7RF70"/>
<name>A0AAV7RF70_PLEWA</name>
<organism evidence="2 3">
    <name type="scientific">Pleurodeles waltl</name>
    <name type="common">Iberian ribbed newt</name>
    <dbReference type="NCBI Taxonomy" id="8319"/>
    <lineage>
        <taxon>Eukaryota</taxon>
        <taxon>Metazoa</taxon>
        <taxon>Chordata</taxon>
        <taxon>Craniata</taxon>
        <taxon>Vertebrata</taxon>
        <taxon>Euteleostomi</taxon>
        <taxon>Amphibia</taxon>
        <taxon>Batrachia</taxon>
        <taxon>Caudata</taxon>
        <taxon>Salamandroidea</taxon>
        <taxon>Salamandridae</taxon>
        <taxon>Pleurodelinae</taxon>
        <taxon>Pleurodeles</taxon>
    </lineage>
</organism>
<gene>
    <name evidence="2" type="ORF">NDU88_003771</name>
</gene>
<keyword evidence="3" id="KW-1185">Reference proteome</keyword>
<feature type="compositionally biased region" description="Polar residues" evidence="1">
    <location>
        <begin position="83"/>
        <end position="110"/>
    </location>
</feature>
<dbReference type="Proteomes" id="UP001066276">
    <property type="component" value="Chromosome 5"/>
</dbReference>
<protein>
    <submittedName>
        <fullName evidence="2">Uncharacterized protein</fullName>
    </submittedName>
</protein>
<evidence type="ECO:0000256" key="1">
    <source>
        <dbReference type="SAM" id="MobiDB-lite"/>
    </source>
</evidence>
<accession>A0AAV7RF70</accession>
<feature type="compositionally biased region" description="Polar residues" evidence="1">
    <location>
        <begin position="154"/>
        <end position="163"/>
    </location>
</feature>
<dbReference type="EMBL" id="JANPWB010000009">
    <property type="protein sequence ID" value="KAJ1150984.1"/>
    <property type="molecule type" value="Genomic_DNA"/>
</dbReference>
<evidence type="ECO:0000313" key="2">
    <source>
        <dbReference type="EMBL" id="KAJ1150984.1"/>
    </source>
</evidence>
<feature type="compositionally biased region" description="Polar residues" evidence="1">
    <location>
        <begin position="65"/>
        <end position="74"/>
    </location>
</feature>
<feature type="region of interest" description="Disordered" evidence="1">
    <location>
        <begin position="127"/>
        <end position="163"/>
    </location>
</feature>
<evidence type="ECO:0000313" key="3">
    <source>
        <dbReference type="Proteomes" id="UP001066276"/>
    </source>
</evidence>